<proteinExistence type="predicted"/>
<keyword evidence="1" id="KW-1133">Transmembrane helix</keyword>
<evidence type="ECO:0000313" key="3">
    <source>
        <dbReference type="Proteomes" id="UP000184510"/>
    </source>
</evidence>
<sequence length="93" mass="10301">MNAKFPELQGLNAEQSKTALRYANKHSLRQPTFLITVIILIVVAIGAQSLLTQHLSPAISGAIIGAFAGLVLTVFRIPLIRKLIIKWRRENNL</sequence>
<gene>
    <name evidence="2" type="ORF">SAMN02745181_3472</name>
</gene>
<feature type="transmembrane region" description="Helical" evidence="1">
    <location>
        <begin position="31"/>
        <end position="51"/>
    </location>
</feature>
<dbReference type="Proteomes" id="UP000184510">
    <property type="component" value="Unassembled WGS sequence"/>
</dbReference>
<keyword evidence="1" id="KW-0472">Membrane</keyword>
<keyword evidence="1" id="KW-0812">Transmembrane</keyword>
<accession>A0A1M6QPZ9</accession>
<dbReference type="RefSeq" id="WP_143185024.1">
    <property type="nucleotide sequence ID" value="NZ_FQYR01000006.1"/>
</dbReference>
<evidence type="ECO:0000313" key="2">
    <source>
        <dbReference type="EMBL" id="SHK22359.1"/>
    </source>
</evidence>
<dbReference type="EMBL" id="FQYR01000006">
    <property type="protein sequence ID" value="SHK22359.1"/>
    <property type="molecule type" value="Genomic_DNA"/>
</dbReference>
<organism evidence="2 3">
    <name type="scientific">Rubritalea squalenifaciens DSM 18772</name>
    <dbReference type="NCBI Taxonomy" id="1123071"/>
    <lineage>
        <taxon>Bacteria</taxon>
        <taxon>Pseudomonadati</taxon>
        <taxon>Verrucomicrobiota</taxon>
        <taxon>Verrucomicrobiia</taxon>
        <taxon>Verrucomicrobiales</taxon>
        <taxon>Rubritaleaceae</taxon>
        <taxon>Rubritalea</taxon>
    </lineage>
</organism>
<reference evidence="2 3" key="1">
    <citation type="submission" date="2016-11" db="EMBL/GenBank/DDBJ databases">
        <authorList>
            <person name="Jaros S."/>
            <person name="Januszkiewicz K."/>
            <person name="Wedrychowicz H."/>
        </authorList>
    </citation>
    <scope>NUCLEOTIDE SEQUENCE [LARGE SCALE GENOMIC DNA]</scope>
    <source>
        <strain evidence="2 3">DSM 18772</strain>
    </source>
</reference>
<dbReference type="STRING" id="1123071.SAMN02745181_3472"/>
<dbReference type="InParanoid" id="A0A1M6QPZ9"/>
<name>A0A1M6QPZ9_9BACT</name>
<keyword evidence="3" id="KW-1185">Reference proteome</keyword>
<evidence type="ECO:0000256" key="1">
    <source>
        <dbReference type="SAM" id="Phobius"/>
    </source>
</evidence>
<dbReference type="AlphaFoldDB" id="A0A1M6QPZ9"/>
<protein>
    <submittedName>
        <fullName evidence="2">Uncharacterized protein</fullName>
    </submittedName>
</protein>
<feature type="transmembrane region" description="Helical" evidence="1">
    <location>
        <begin position="57"/>
        <end position="79"/>
    </location>
</feature>